<keyword evidence="3" id="KW-1185">Reference proteome</keyword>
<keyword evidence="1" id="KW-0175">Coiled coil</keyword>
<gene>
    <name evidence="2" type="ORF">COLO4_30342</name>
</gene>
<name>A0A1R3H8Y1_9ROSI</name>
<dbReference type="Proteomes" id="UP000187203">
    <property type="component" value="Unassembled WGS sequence"/>
</dbReference>
<organism evidence="2 3">
    <name type="scientific">Corchorus olitorius</name>
    <dbReference type="NCBI Taxonomy" id="93759"/>
    <lineage>
        <taxon>Eukaryota</taxon>
        <taxon>Viridiplantae</taxon>
        <taxon>Streptophyta</taxon>
        <taxon>Embryophyta</taxon>
        <taxon>Tracheophyta</taxon>
        <taxon>Spermatophyta</taxon>
        <taxon>Magnoliopsida</taxon>
        <taxon>eudicotyledons</taxon>
        <taxon>Gunneridae</taxon>
        <taxon>Pentapetalae</taxon>
        <taxon>rosids</taxon>
        <taxon>malvids</taxon>
        <taxon>Malvales</taxon>
        <taxon>Malvaceae</taxon>
        <taxon>Grewioideae</taxon>
        <taxon>Apeibeae</taxon>
        <taxon>Corchorus</taxon>
    </lineage>
</organism>
<sequence length="187" mass="21895">MTIESLPLKLDRIEANEPLQISLRLQAISLYKDLLITKQQEESKKATDEINRLQLENGKLKGDIQKVTNERNQLQLDNGDLKEDIKRVTDEKNQLQSENGDLKEDIESHRARIKMLKEGLTNQKPFKDDNHISDEDIQFRNDLFRKEAIETLKISHLLGLSFKQDDESVVNRLVEIEYEDWKTRSHS</sequence>
<protein>
    <submittedName>
        <fullName evidence="2">Uncharacterized protein</fullName>
    </submittedName>
</protein>
<dbReference type="Gene3D" id="6.10.250.3110">
    <property type="match status" value="1"/>
</dbReference>
<evidence type="ECO:0000256" key="1">
    <source>
        <dbReference type="SAM" id="Coils"/>
    </source>
</evidence>
<dbReference type="AlphaFoldDB" id="A0A1R3H8Y1"/>
<dbReference type="SUPFAM" id="SSF90257">
    <property type="entry name" value="Myosin rod fragments"/>
    <property type="match status" value="1"/>
</dbReference>
<dbReference type="EMBL" id="AWUE01020721">
    <property type="protein sequence ID" value="OMO66818.1"/>
    <property type="molecule type" value="Genomic_DNA"/>
</dbReference>
<evidence type="ECO:0000313" key="3">
    <source>
        <dbReference type="Proteomes" id="UP000187203"/>
    </source>
</evidence>
<feature type="coiled-coil region" evidence="1">
    <location>
        <begin position="36"/>
        <end position="112"/>
    </location>
</feature>
<accession>A0A1R3H8Y1</accession>
<reference evidence="3" key="1">
    <citation type="submission" date="2013-09" db="EMBL/GenBank/DDBJ databases">
        <title>Corchorus olitorius genome sequencing.</title>
        <authorList>
            <person name="Alam M."/>
            <person name="Haque M.S."/>
            <person name="Islam M.S."/>
            <person name="Emdad E.M."/>
            <person name="Islam M.M."/>
            <person name="Ahmed B."/>
            <person name="Halim A."/>
            <person name="Hossen Q.M.M."/>
            <person name="Hossain M.Z."/>
            <person name="Ahmed R."/>
            <person name="Khan M.M."/>
            <person name="Islam R."/>
            <person name="Rashid M.M."/>
            <person name="Khan S.A."/>
            <person name="Rahman M.S."/>
            <person name="Alam M."/>
            <person name="Yahiya A.S."/>
            <person name="Khan M.S."/>
            <person name="Azam M.S."/>
            <person name="Haque T."/>
            <person name="Lashkar M.Z.H."/>
            <person name="Akhand A.I."/>
            <person name="Morshed G."/>
            <person name="Roy S."/>
            <person name="Uddin K.S."/>
            <person name="Rabeya T."/>
            <person name="Hossain A.S."/>
            <person name="Chowdhury A."/>
            <person name="Snigdha A.R."/>
            <person name="Mortoza M.S."/>
            <person name="Matin S.A."/>
            <person name="Hoque S.M.E."/>
            <person name="Islam M.K."/>
            <person name="Roy D.K."/>
            <person name="Haider R."/>
            <person name="Moosa M.M."/>
            <person name="Elias S.M."/>
            <person name="Hasan A.M."/>
            <person name="Jahan S."/>
            <person name="Shafiuddin M."/>
            <person name="Mahmood N."/>
            <person name="Shommy N.S."/>
        </authorList>
    </citation>
    <scope>NUCLEOTIDE SEQUENCE [LARGE SCALE GENOMIC DNA]</scope>
    <source>
        <strain evidence="3">cv. O-4</strain>
    </source>
</reference>
<proteinExistence type="predicted"/>
<evidence type="ECO:0000313" key="2">
    <source>
        <dbReference type="EMBL" id="OMO66818.1"/>
    </source>
</evidence>
<comment type="caution">
    <text evidence="2">The sequence shown here is derived from an EMBL/GenBank/DDBJ whole genome shotgun (WGS) entry which is preliminary data.</text>
</comment>